<dbReference type="InterPro" id="IPR056209">
    <property type="entry name" value="SU10_adaptor"/>
</dbReference>
<dbReference type="EMBL" id="BARS01019553">
    <property type="protein sequence ID" value="GAF92175.1"/>
    <property type="molecule type" value="Genomic_DNA"/>
</dbReference>
<gene>
    <name evidence="1" type="ORF">S01H1_31666</name>
</gene>
<proteinExistence type="predicted"/>
<organism evidence="1">
    <name type="scientific">marine sediment metagenome</name>
    <dbReference type="NCBI Taxonomy" id="412755"/>
    <lineage>
        <taxon>unclassified sequences</taxon>
        <taxon>metagenomes</taxon>
        <taxon>ecological metagenomes</taxon>
    </lineage>
</organism>
<dbReference type="Pfam" id="PF24175">
    <property type="entry name" value="SU10_adaptor"/>
    <property type="match status" value="1"/>
</dbReference>
<name>X0UUN4_9ZZZZ</name>
<reference evidence="1" key="1">
    <citation type="journal article" date="2014" name="Front. Microbiol.">
        <title>High frequency of phylogenetically diverse reductive dehalogenase-homologous genes in deep subseafloor sedimentary metagenomes.</title>
        <authorList>
            <person name="Kawai M."/>
            <person name="Futagami T."/>
            <person name="Toyoda A."/>
            <person name="Takaki Y."/>
            <person name="Nishi S."/>
            <person name="Hori S."/>
            <person name="Arai W."/>
            <person name="Tsubouchi T."/>
            <person name="Morono Y."/>
            <person name="Uchiyama I."/>
            <person name="Ito T."/>
            <person name="Fujiyama A."/>
            <person name="Inagaki F."/>
            <person name="Takami H."/>
        </authorList>
    </citation>
    <scope>NUCLEOTIDE SEQUENCE</scope>
    <source>
        <strain evidence="1">Expedition CK06-06</strain>
    </source>
</reference>
<protein>
    <submittedName>
        <fullName evidence="1">Uncharacterized protein</fullName>
    </submittedName>
</protein>
<feature type="non-terminal residue" evidence="1">
    <location>
        <position position="274"/>
    </location>
</feature>
<sequence>AFYLFAPPVFDVTYSFAVVANHVDGYEGPVSNVVDDIIRIEEFDYPGDPASSGGGGGGGGAAGGYNMQNLHRKLTYGLNIASDVNQRTEQIRFWSDEELLRSINEGYLDFTRRTMCLQKFGMIGIVAEQTEYDLPTDCIKLLWVSDGIRNLVGQSLAYMDDLDDGWLTRDGTPAYYVQELAGIKKFNLYETPGTSGISTFTADANHSEADADHGLLVGLEQDDVEVTFIADSNHAEADADHGIVINITGEPVMLSEERETGIFVKLDQQSANLM</sequence>
<evidence type="ECO:0000313" key="1">
    <source>
        <dbReference type="EMBL" id="GAF92175.1"/>
    </source>
</evidence>
<dbReference type="AlphaFoldDB" id="X0UUN4"/>
<comment type="caution">
    <text evidence="1">The sequence shown here is derived from an EMBL/GenBank/DDBJ whole genome shotgun (WGS) entry which is preliminary data.</text>
</comment>
<feature type="non-terminal residue" evidence="1">
    <location>
        <position position="1"/>
    </location>
</feature>
<accession>X0UUN4</accession>